<dbReference type="InterPro" id="IPR029058">
    <property type="entry name" value="AB_hydrolase_fold"/>
</dbReference>
<feature type="domain" description="Dienelactone hydrolase" evidence="1">
    <location>
        <begin position="63"/>
        <end position="279"/>
    </location>
</feature>
<dbReference type="GeneID" id="63825985"/>
<dbReference type="Pfam" id="PF01738">
    <property type="entry name" value="DLH"/>
    <property type="match status" value="1"/>
</dbReference>
<protein>
    <recommendedName>
        <fullName evidence="1">Dienelactone hydrolase domain-containing protein</fullName>
    </recommendedName>
</protein>
<gene>
    <name evidence="2" type="ORF">LAESUDRAFT_726084</name>
</gene>
<dbReference type="OrthoDB" id="2147163at2759"/>
<dbReference type="PANTHER" id="PTHR47668">
    <property type="entry name" value="DIENELACTONE HYDROLASE FAMILY PROTEIN (AFU_ORTHOLOGUE AFUA_6G01940)"/>
    <property type="match status" value="1"/>
</dbReference>
<evidence type="ECO:0000313" key="2">
    <source>
        <dbReference type="EMBL" id="KZT06262.1"/>
    </source>
</evidence>
<evidence type="ECO:0000259" key="1">
    <source>
        <dbReference type="Pfam" id="PF01738"/>
    </source>
</evidence>
<name>A0A165E599_9APHY</name>
<dbReference type="InterPro" id="IPR002925">
    <property type="entry name" value="Dienelactn_hydro"/>
</dbReference>
<dbReference type="SUPFAM" id="SSF53474">
    <property type="entry name" value="alpha/beta-Hydrolases"/>
    <property type="match status" value="1"/>
</dbReference>
<dbReference type="PANTHER" id="PTHR47668:SF1">
    <property type="entry name" value="DIENELACTONE HYDROLASE DOMAIN-CONTAINING PROTEIN-RELATED"/>
    <property type="match status" value="1"/>
</dbReference>
<evidence type="ECO:0000313" key="3">
    <source>
        <dbReference type="Proteomes" id="UP000076871"/>
    </source>
</evidence>
<keyword evidence="3" id="KW-1185">Reference proteome</keyword>
<sequence length="286" mass="31898">MLVRLRAIAHHLAPSHQPIRVATRSMASYVVHNDNAACCSIPPVKSDYTPKGTYKSYAGFNKVYVTGPDLPTDISLVCVFDIFGFKPQTQQGADILADKLHAHVVMPDFFEPADPWPAEHFPPKTHEEKARLQAFFGGPAKPQDAVEKLVRIGRALKEDGAQFIGTFGFCWGGKVTILAGSVEHTPFGAVAATHPAMLTHHDAVHLKVPLGIYPSHDEPMEEYHKIVEIVSRKPWHEKNDHKFYDSFHGFAAARANLEDAKQRKDFEDLYGRLIMFFGKASGLHKH</sequence>
<proteinExistence type="predicted"/>
<dbReference type="InParanoid" id="A0A165E599"/>
<dbReference type="FunCoup" id="A0A165E599">
    <property type="interactions" value="24"/>
</dbReference>
<dbReference type="GO" id="GO:0016787">
    <property type="term" value="F:hydrolase activity"/>
    <property type="evidence" value="ECO:0007669"/>
    <property type="project" value="InterPro"/>
</dbReference>
<reference evidence="2 3" key="1">
    <citation type="journal article" date="2016" name="Mol. Biol. Evol.">
        <title>Comparative Genomics of Early-Diverging Mushroom-Forming Fungi Provides Insights into the Origins of Lignocellulose Decay Capabilities.</title>
        <authorList>
            <person name="Nagy L.G."/>
            <person name="Riley R."/>
            <person name="Tritt A."/>
            <person name="Adam C."/>
            <person name="Daum C."/>
            <person name="Floudas D."/>
            <person name="Sun H."/>
            <person name="Yadav J.S."/>
            <person name="Pangilinan J."/>
            <person name="Larsson K.H."/>
            <person name="Matsuura K."/>
            <person name="Barry K."/>
            <person name="Labutti K."/>
            <person name="Kuo R."/>
            <person name="Ohm R.A."/>
            <person name="Bhattacharya S.S."/>
            <person name="Shirouzu T."/>
            <person name="Yoshinaga Y."/>
            <person name="Martin F.M."/>
            <person name="Grigoriev I.V."/>
            <person name="Hibbett D.S."/>
        </authorList>
    </citation>
    <scope>NUCLEOTIDE SEQUENCE [LARGE SCALE GENOMIC DNA]</scope>
    <source>
        <strain evidence="2 3">93-53</strain>
    </source>
</reference>
<dbReference type="EMBL" id="KV427625">
    <property type="protein sequence ID" value="KZT06262.1"/>
    <property type="molecule type" value="Genomic_DNA"/>
</dbReference>
<dbReference type="Gene3D" id="3.40.50.1820">
    <property type="entry name" value="alpha/beta hydrolase"/>
    <property type="match status" value="1"/>
</dbReference>
<organism evidence="2 3">
    <name type="scientific">Laetiporus sulphureus 93-53</name>
    <dbReference type="NCBI Taxonomy" id="1314785"/>
    <lineage>
        <taxon>Eukaryota</taxon>
        <taxon>Fungi</taxon>
        <taxon>Dikarya</taxon>
        <taxon>Basidiomycota</taxon>
        <taxon>Agaricomycotina</taxon>
        <taxon>Agaricomycetes</taxon>
        <taxon>Polyporales</taxon>
        <taxon>Laetiporus</taxon>
    </lineage>
</organism>
<dbReference type="STRING" id="1314785.A0A165E599"/>
<dbReference type="RefSeq" id="XP_040764002.1">
    <property type="nucleotide sequence ID" value="XM_040908956.1"/>
</dbReference>
<accession>A0A165E599</accession>
<dbReference type="AlphaFoldDB" id="A0A165E599"/>
<dbReference type="Proteomes" id="UP000076871">
    <property type="component" value="Unassembled WGS sequence"/>
</dbReference>